<dbReference type="PROSITE" id="PS51762">
    <property type="entry name" value="GH16_2"/>
    <property type="match status" value="1"/>
</dbReference>
<dbReference type="SUPFAM" id="SSF49899">
    <property type="entry name" value="Concanavalin A-like lectins/glucanases"/>
    <property type="match status" value="1"/>
</dbReference>
<dbReference type="AlphaFoldDB" id="A0A4Y9Y9V2"/>
<dbReference type="Gene3D" id="2.60.120.200">
    <property type="match status" value="1"/>
</dbReference>
<dbReference type="CDD" id="cd02181">
    <property type="entry name" value="GH16_fungal_Lam16A_glucanase"/>
    <property type="match status" value="1"/>
</dbReference>
<sequence length="355" mass="37574">MVRIALACGAAAALLPAFVEAQYTQVKEYVGDSFFDDWDFYNHADDLTNGNVFFVSSTDAGKDQLAYVNDAGNAIMKVDNSTTVTVGQNRNSVRIHSKDYFTAGSLWVTDMLHVPYGCSVWPAFWSSAVNWPSGGEIDTFEGVNQVTMNQMALHTGDGCTHSANALQTSTLINSTDCSTAANQNEGCVVTTPTKSSYGAGFAADGGGVFVTEFANEGISIWFFNRSSVPTVLQSNASTINLSDLGTPTANYTSQTCTISKFFEPQSLIFDITLCGDFAGNQQIFAETCSGVCYDDFVIGAPSNYDTAYFEVKSVRVYGVPGENTVVSAARPGAPVLAGTALLAALGVAVSVALAL</sequence>
<feature type="chain" id="PRO_5021417313" description="GH16 domain-containing protein" evidence="1">
    <location>
        <begin position="22"/>
        <end position="355"/>
    </location>
</feature>
<dbReference type="GO" id="GO:0004553">
    <property type="term" value="F:hydrolase activity, hydrolyzing O-glycosyl compounds"/>
    <property type="evidence" value="ECO:0007669"/>
    <property type="project" value="InterPro"/>
</dbReference>
<comment type="caution">
    <text evidence="3">The sequence shown here is derived from an EMBL/GenBank/DDBJ whole genome shotgun (WGS) entry which is preliminary data.</text>
</comment>
<accession>A0A4Y9Y9V2</accession>
<evidence type="ECO:0000259" key="2">
    <source>
        <dbReference type="PROSITE" id="PS51762"/>
    </source>
</evidence>
<dbReference type="InterPro" id="IPR013320">
    <property type="entry name" value="ConA-like_dom_sf"/>
</dbReference>
<keyword evidence="1" id="KW-0732">Signal</keyword>
<dbReference type="PANTHER" id="PTHR10963">
    <property type="entry name" value="GLYCOSYL HYDROLASE-RELATED"/>
    <property type="match status" value="1"/>
</dbReference>
<dbReference type="InterPro" id="IPR000757">
    <property type="entry name" value="Beta-glucanase-like"/>
</dbReference>
<gene>
    <name evidence="3" type="ORF">EVJ58_g6537</name>
</gene>
<dbReference type="Proteomes" id="UP000298390">
    <property type="component" value="Unassembled WGS sequence"/>
</dbReference>
<name>A0A4Y9Y9V2_9APHY</name>
<dbReference type="GO" id="GO:0009251">
    <property type="term" value="P:glucan catabolic process"/>
    <property type="evidence" value="ECO:0007669"/>
    <property type="project" value="TreeGrafter"/>
</dbReference>
<organism evidence="3 4">
    <name type="scientific">Rhodofomes roseus</name>
    <dbReference type="NCBI Taxonomy" id="34475"/>
    <lineage>
        <taxon>Eukaryota</taxon>
        <taxon>Fungi</taxon>
        <taxon>Dikarya</taxon>
        <taxon>Basidiomycota</taxon>
        <taxon>Agaricomycotina</taxon>
        <taxon>Agaricomycetes</taxon>
        <taxon>Polyporales</taxon>
        <taxon>Rhodofomes</taxon>
    </lineage>
</organism>
<evidence type="ECO:0000256" key="1">
    <source>
        <dbReference type="SAM" id="SignalP"/>
    </source>
</evidence>
<dbReference type="InterPro" id="IPR050546">
    <property type="entry name" value="Glycosyl_Hydrlase_16"/>
</dbReference>
<dbReference type="PANTHER" id="PTHR10963:SF24">
    <property type="entry name" value="GLYCOSIDASE C21B10.07-RELATED"/>
    <property type="match status" value="1"/>
</dbReference>
<feature type="domain" description="GH16" evidence="2">
    <location>
        <begin position="16"/>
        <end position="286"/>
    </location>
</feature>
<evidence type="ECO:0000313" key="3">
    <source>
        <dbReference type="EMBL" id="TFY58241.1"/>
    </source>
</evidence>
<reference evidence="3 4" key="1">
    <citation type="submission" date="2019-01" db="EMBL/GenBank/DDBJ databases">
        <title>Genome sequencing of the rare red list fungi Fomitopsis rosea.</title>
        <authorList>
            <person name="Buettner E."/>
            <person name="Kellner H."/>
        </authorList>
    </citation>
    <scope>NUCLEOTIDE SEQUENCE [LARGE SCALE GENOMIC DNA]</scope>
    <source>
        <strain evidence="3 4">DSM 105464</strain>
    </source>
</reference>
<proteinExistence type="predicted"/>
<dbReference type="EMBL" id="SEKV01000372">
    <property type="protein sequence ID" value="TFY58241.1"/>
    <property type="molecule type" value="Genomic_DNA"/>
</dbReference>
<evidence type="ECO:0000313" key="4">
    <source>
        <dbReference type="Proteomes" id="UP000298390"/>
    </source>
</evidence>
<feature type="signal peptide" evidence="1">
    <location>
        <begin position="1"/>
        <end position="21"/>
    </location>
</feature>
<dbReference type="STRING" id="34475.A0A4Y9Y9V2"/>
<dbReference type="FunFam" id="2.60.120.200:FF:000179">
    <property type="entry name" value="Unplaced genomic scaffold supercont1.19, whole genome shotgun sequence"/>
    <property type="match status" value="1"/>
</dbReference>
<protein>
    <recommendedName>
        <fullName evidence="2">GH16 domain-containing protein</fullName>
    </recommendedName>
</protein>
<dbReference type="Pfam" id="PF26113">
    <property type="entry name" value="GH16_XgeA"/>
    <property type="match status" value="1"/>
</dbReference>